<feature type="region of interest" description="Disordered" evidence="1">
    <location>
        <begin position="192"/>
        <end position="257"/>
    </location>
</feature>
<feature type="compositionally biased region" description="Basic and acidic residues" evidence="1">
    <location>
        <begin position="197"/>
        <end position="206"/>
    </location>
</feature>
<feature type="region of interest" description="Disordered" evidence="1">
    <location>
        <begin position="654"/>
        <end position="694"/>
    </location>
</feature>
<feature type="compositionally biased region" description="Acidic residues" evidence="1">
    <location>
        <begin position="665"/>
        <end position="694"/>
    </location>
</feature>
<dbReference type="InterPro" id="IPR001810">
    <property type="entry name" value="F-box_dom"/>
</dbReference>
<gene>
    <name evidence="3" type="ORF">C8A04DRAFT_26297</name>
</gene>
<evidence type="ECO:0000256" key="1">
    <source>
        <dbReference type="SAM" id="MobiDB-lite"/>
    </source>
</evidence>
<dbReference type="SMART" id="SM00256">
    <property type="entry name" value="FBOX"/>
    <property type="match status" value="1"/>
</dbReference>
<dbReference type="Pfam" id="PF12937">
    <property type="entry name" value="F-box-like"/>
    <property type="match status" value="1"/>
</dbReference>
<feature type="region of interest" description="Disordered" evidence="1">
    <location>
        <begin position="721"/>
        <end position="756"/>
    </location>
</feature>
<dbReference type="Gene3D" id="1.20.1280.50">
    <property type="match status" value="1"/>
</dbReference>
<dbReference type="PROSITE" id="PS50181">
    <property type="entry name" value="FBOX"/>
    <property type="match status" value="1"/>
</dbReference>
<dbReference type="GeneID" id="87816494"/>
<dbReference type="SUPFAM" id="SSF81383">
    <property type="entry name" value="F-box domain"/>
    <property type="match status" value="1"/>
</dbReference>
<dbReference type="RefSeq" id="XP_062639189.1">
    <property type="nucleotide sequence ID" value="XM_062779881.1"/>
</dbReference>
<name>A0AAN6V6I8_9PEZI</name>
<organism evidence="3 4">
    <name type="scientific">Dichotomopilus funicola</name>
    <dbReference type="NCBI Taxonomy" id="1934379"/>
    <lineage>
        <taxon>Eukaryota</taxon>
        <taxon>Fungi</taxon>
        <taxon>Dikarya</taxon>
        <taxon>Ascomycota</taxon>
        <taxon>Pezizomycotina</taxon>
        <taxon>Sordariomycetes</taxon>
        <taxon>Sordariomycetidae</taxon>
        <taxon>Sordariales</taxon>
        <taxon>Chaetomiaceae</taxon>
        <taxon>Dichotomopilus</taxon>
    </lineage>
</organism>
<dbReference type="CDD" id="cd09917">
    <property type="entry name" value="F-box_SF"/>
    <property type="match status" value="1"/>
</dbReference>
<dbReference type="Proteomes" id="UP001302676">
    <property type="component" value="Unassembled WGS sequence"/>
</dbReference>
<evidence type="ECO:0000313" key="3">
    <source>
        <dbReference type="EMBL" id="KAK4145818.1"/>
    </source>
</evidence>
<evidence type="ECO:0000313" key="4">
    <source>
        <dbReference type="Proteomes" id="UP001302676"/>
    </source>
</evidence>
<dbReference type="InterPro" id="IPR036047">
    <property type="entry name" value="F-box-like_dom_sf"/>
</dbReference>
<reference evidence="3" key="1">
    <citation type="journal article" date="2023" name="Mol. Phylogenet. Evol.">
        <title>Genome-scale phylogeny and comparative genomics of the fungal order Sordariales.</title>
        <authorList>
            <person name="Hensen N."/>
            <person name="Bonometti L."/>
            <person name="Westerberg I."/>
            <person name="Brannstrom I.O."/>
            <person name="Guillou S."/>
            <person name="Cros-Aarteil S."/>
            <person name="Calhoun S."/>
            <person name="Haridas S."/>
            <person name="Kuo A."/>
            <person name="Mondo S."/>
            <person name="Pangilinan J."/>
            <person name="Riley R."/>
            <person name="LaButti K."/>
            <person name="Andreopoulos B."/>
            <person name="Lipzen A."/>
            <person name="Chen C."/>
            <person name="Yan M."/>
            <person name="Daum C."/>
            <person name="Ng V."/>
            <person name="Clum A."/>
            <person name="Steindorff A."/>
            <person name="Ohm R.A."/>
            <person name="Martin F."/>
            <person name="Silar P."/>
            <person name="Natvig D.O."/>
            <person name="Lalanne C."/>
            <person name="Gautier V."/>
            <person name="Ament-Velasquez S.L."/>
            <person name="Kruys A."/>
            <person name="Hutchinson M.I."/>
            <person name="Powell A.J."/>
            <person name="Barry K."/>
            <person name="Miller A.N."/>
            <person name="Grigoriev I.V."/>
            <person name="Debuchy R."/>
            <person name="Gladieux P."/>
            <person name="Hiltunen Thoren M."/>
            <person name="Johannesson H."/>
        </authorList>
    </citation>
    <scope>NUCLEOTIDE SEQUENCE</scope>
    <source>
        <strain evidence="3">CBS 141.50</strain>
    </source>
</reference>
<feature type="domain" description="F-box" evidence="2">
    <location>
        <begin position="2"/>
        <end position="53"/>
    </location>
</feature>
<evidence type="ECO:0000259" key="2">
    <source>
        <dbReference type="PROSITE" id="PS50181"/>
    </source>
</evidence>
<dbReference type="AlphaFoldDB" id="A0AAN6V6I8"/>
<accession>A0AAN6V6I8</accession>
<feature type="compositionally biased region" description="Acidic residues" evidence="1">
    <location>
        <begin position="209"/>
        <end position="226"/>
    </location>
</feature>
<protein>
    <recommendedName>
        <fullName evidence="2">F-box domain-containing protein</fullName>
    </recommendedName>
</protein>
<feature type="compositionally biased region" description="Low complexity" evidence="1">
    <location>
        <begin position="231"/>
        <end position="242"/>
    </location>
</feature>
<dbReference type="EMBL" id="MU853565">
    <property type="protein sequence ID" value="KAK4145818.1"/>
    <property type="molecule type" value="Genomic_DNA"/>
</dbReference>
<comment type="caution">
    <text evidence="3">The sequence shown here is derived from an EMBL/GenBank/DDBJ whole genome shotgun (WGS) entry which is preliminary data.</text>
</comment>
<sequence length="766" mass="86276">MALNITHLPPEILHAIFSHVEPRDLGWLPLTCRHFNNFIKGNNPLCRAIYLNVLDEPPSLDLDFKRELHDLVRLENLCASTKDTSNAEIQSHLPFVYHTVTRLLSNAAKMPAPLTTSKTVTVDDNNVEDENGSREVTRVYLQPSTVSRKSRARTYVDSVIATTLGDCFDHPSSRRNFLTRSFLYERARALKVPGTSDEEHQLDKYGEVSGDETDTGSDVQVDDDEGERAAGRSSTGEGSGARAEGRRPRRTNTRFGWRTPRRPREAYQMSAKLHCLYGWELELNNDGLVPGVSDSDNRRRAMLWMRQRRGIYSLACAKVYDLREYTAGTKWGPFMEEKDGEEGVRVDWEKVEAIMLVLGTNIRNKGLERFEIFSHFWGRPFAGTWNGSYIPWTKDREQGKEIEVTDLDQRDPYGVTGSWLRVVSFLDFSDFFHFNFPVGDRAPRDVPRAPLDAGQATRLILMRIRVSKVEPPGPGDHPDHPVTYFTGFSRALDGTWDDNADATIRGTVRMTPEGEVRWTSYSVFLGEERWKSEGVQVGGIKSARGVVGTWFDKDFNAQGPCGPTASWKISDRDNTADKPLVLLEDLFPLIADDIDEEMDAEDDDSADEVNLQDLAPFGPDWTEFELEDELDGLYYFDDEDIFDVEDVVAELTGLSEGFMNGEGGGDADEDEDEDEVDEVDEDGEDDLDMDDMDDGEVLHPQLEVLAALTMASQVIMSLEGYDIEEEEGGGEDEMDVDYDDDEEEEDNTGFGGNGDGSFLASLLYDY</sequence>
<reference evidence="3" key="2">
    <citation type="submission" date="2023-05" db="EMBL/GenBank/DDBJ databases">
        <authorList>
            <consortium name="Lawrence Berkeley National Laboratory"/>
            <person name="Steindorff A."/>
            <person name="Hensen N."/>
            <person name="Bonometti L."/>
            <person name="Westerberg I."/>
            <person name="Brannstrom I.O."/>
            <person name="Guillou S."/>
            <person name="Cros-Aarteil S."/>
            <person name="Calhoun S."/>
            <person name="Haridas S."/>
            <person name="Kuo A."/>
            <person name="Mondo S."/>
            <person name="Pangilinan J."/>
            <person name="Riley R."/>
            <person name="Labutti K."/>
            <person name="Andreopoulos B."/>
            <person name="Lipzen A."/>
            <person name="Chen C."/>
            <person name="Yanf M."/>
            <person name="Daum C."/>
            <person name="Ng V."/>
            <person name="Clum A."/>
            <person name="Ohm R."/>
            <person name="Martin F."/>
            <person name="Silar P."/>
            <person name="Natvig D."/>
            <person name="Lalanne C."/>
            <person name="Gautier V."/>
            <person name="Ament-Velasquez S.L."/>
            <person name="Kruys A."/>
            <person name="Hutchinson M.I."/>
            <person name="Powell A.J."/>
            <person name="Barry K."/>
            <person name="Miller A.N."/>
            <person name="Grigoriev I.V."/>
            <person name="Debuchy R."/>
            <person name="Gladieux P."/>
            <person name="Thoren M.H."/>
            <person name="Johannesson H."/>
        </authorList>
    </citation>
    <scope>NUCLEOTIDE SEQUENCE</scope>
    <source>
        <strain evidence="3">CBS 141.50</strain>
    </source>
</reference>
<keyword evidence="4" id="KW-1185">Reference proteome</keyword>
<feature type="compositionally biased region" description="Acidic residues" evidence="1">
    <location>
        <begin position="721"/>
        <end position="747"/>
    </location>
</feature>
<proteinExistence type="predicted"/>